<organism evidence="2">
    <name type="scientific">marine sediment metagenome</name>
    <dbReference type="NCBI Taxonomy" id="412755"/>
    <lineage>
        <taxon>unclassified sequences</taxon>
        <taxon>metagenomes</taxon>
        <taxon>ecological metagenomes</taxon>
    </lineage>
</organism>
<accession>X1STE1</accession>
<proteinExistence type="predicted"/>
<evidence type="ECO:0000256" key="1">
    <source>
        <dbReference type="SAM" id="Phobius"/>
    </source>
</evidence>
<keyword evidence="1" id="KW-1133">Transmembrane helix</keyword>
<keyword evidence="1" id="KW-0472">Membrane</keyword>
<protein>
    <submittedName>
        <fullName evidence="2">Uncharacterized protein</fullName>
    </submittedName>
</protein>
<reference evidence="2" key="1">
    <citation type="journal article" date="2014" name="Front. Microbiol.">
        <title>High frequency of phylogenetically diverse reductive dehalogenase-homologous genes in deep subseafloor sedimentary metagenomes.</title>
        <authorList>
            <person name="Kawai M."/>
            <person name="Futagami T."/>
            <person name="Toyoda A."/>
            <person name="Takaki Y."/>
            <person name="Nishi S."/>
            <person name="Hori S."/>
            <person name="Arai W."/>
            <person name="Tsubouchi T."/>
            <person name="Morono Y."/>
            <person name="Uchiyama I."/>
            <person name="Ito T."/>
            <person name="Fujiyama A."/>
            <person name="Inagaki F."/>
            <person name="Takami H."/>
        </authorList>
    </citation>
    <scope>NUCLEOTIDE SEQUENCE</scope>
    <source>
        <strain evidence="2">Expedition CK06-06</strain>
    </source>
</reference>
<gene>
    <name evidence="2" type="ORF">S12H4_33151</name>
</gene>
<dbReference type="AlphaFoldDB" id="X1STE1"/>
<dbReference type="EMBL" id="BARW01019517">
    <property type="protein sequence ID" value="GAI96203.1"/>
    <property type="molecule type" value="Genomic_DNA"/>
</dbReference>
<keyword evidence="1" id="KW-0812">Transmembrane</keyword>
<feature type="non-terminal residue" evidence="2">
    <location>
        <position position="78"/>
    </location>
</feature>
<sequence length="78" mass="9259">MLYLIPVWLAVGLVVFVVVEVFERHEARERADKLIAGICNQTPEDIDKCITNIEARNRWLLSKNKTDRRRVELLRRLR</sequence>
<comment type="caution">
    <text evidence="2">The sequence shown here is derived from an EMBL/GenBank/DDBJ whole genome shotgun (WGS) entry which is preliminary data.</text>
</comment>
<evidence type="ECO:0000313" key="2">
    <source>
        <dbReference type="EMBL" id="GAI96203.1"/>
    </source>
</evidence>
<feature type="transmembrane region" description="Helical" evidence="1">
    <location>
        <begin position="6"/>
        <end position="23"/>
    </location>
</feature>
<name>X1STE1_9ZZZZ</name>